<accession>A0A0P7FWK0</accession>
<evidence type="ECO:0000313" key="3">
    <source>
        <dbReference type="Proteomes" id="UP000050535"/>
    </source>
</evidence>
<keyword evidence="3" id="KW-1185">Reference proteome</keyword>
<dbReference type="RefSeq" id="WP_054584140.1">
    <property type="nucleotide sequence ID" value="NZ_LGUC01000001.1"/>
</dbReference>
<reference evidence="3" key="1">
    <citation type="submission" date="2013-11" db="EMBL/GenBank/DDBJ databases">
        <authorList>
            <person name="Hoang H.T."/>
            <person name="Killian M.L."/>
            <person name="Madson D.M."/>
            <person name="Arruda P.H.E."/>
            <person name="Sun D."/>
            <person name="Schwartz K.J."/>
            <person name="Yoon K."/>
        </authorList>
    </citation>
    <scope>NUCLEOTIDE SEQUENCE [LARGE SCALE GENOMIC DNA]</scope>
    <source>
        <strain evidence="3">CDK2</strain>
    </source>
</reference>
<dbReference type="OrthoDB" id="313160at2157"/>
<feature type="transmembrane region" description="Helical" evidence="1">
    <location>
        <begin position="7"/>
        <end position="25"/>
    </location>
</feature>
<sequence length="67" mass="7902">MSRDQFLPTKLLLFVALLVVVPSYGLYTGKIGVLWTALWLGGVLFVWKWRWWWEPIRNRVGADPEQQ</sequence>
<protein>
    <submittedName>
        <fullName evidence="2">Uncharacterized protein</fullName>
    </submittedName>
</protein>
<name>A0A0P7FWK0_9EURY</name>
<gene>
    <name evidence="2" type="ORF">SY89_02334</name>
</gene>
<keyword evidence="1" id="KW-0472">Membrane</keyword>
<comment type="caution">
    <text evidence="2">The sequence shown here is derived from an EMBL/GenBank/DDBJ whole genome shotgun (WGS) entry which is preliminary data.</text>
</comment>
<proteinExistence type="predicted"/>
<keyword evidence="1" id="KW-0812">Transmembrane</keyword>
<dbReference type="Proteomes" id="UP000050535">
    <property type="component" value="Unassembled WGS sequence"/>
</dbReference>
<feature type="transmembrane region" description="Helical" evidence="1">
    <location>
        <begin position="31"/>
        <end position="49"/>
    </location>
</feature>
<evidence type="ECO:0000256" key="1">
    <source>
        <dbReference type="SAM" id="Phobius"/>
    </source>
</evidence>
<dbReference type="STRING" id="699431.SY89_02334"/>
<evidence type="ECO:0000313" key="2">
    <source>
        <dbReference type="EMBL" id="KPN31586.1"/>
    </source>
</evidence>
<dbReference type="AlphaFoldDB" id="A0A0P7FWK0"/>
<keyword evidence="1" id="KW-1133">Transmembrane helix</keyword>
<organism evidence="2 3">
    <name type="scientific">Halolamina pelagica</name>
    <dbReference type="NCBI Taxonomy" id="699431"/>
    <lineage>
        <taxon>Archaea</taxon>
        <taxon>Methanobacteriati</taxon>
        <taxon>Methanobacteriota</taxon>
        <taxon>Stenosarchaea group</taxon>
        <taxon>Halobacteria</taxon>
        <taxon>Halobacteriales</taxon>
        <taxon>Haloferacaceae</taxon>
    </lineage>
</organism>
<dbReference type="EMBL" id="LGUC01000001">
    <property type="protein sequence ID" value="KPN31586.1"/>
    <property type="molecule type" value="Genomic_DNA"/>
</dbReference>